<feature type="coiled-coil region" evidence="1">
    <location>
        <begin position="399"/>
        <end position="426"/>
    </location>
</feature>
<evidence type="ECO:0000256" key="1">
    <source>
        <dbReference type="SAM" id="Coils"/>
    </source>
</evidence>
<comment type="caution">
    <text evidence="2">The sequence shown here is derived from an EMBL/GenBank/DDBJ whole genome shotgun (WGS) entry which is preliminary data.</text>
</comment>
<keyword evidence="3" id="KW-1185">Reference proteome</keyword>
<organism evidence="2 3">
    <name type="scientific">Nostoc paludosum FACHB-159</name>
    <dbReference type="NCBI Taxonomy" id="2692908"/>
    <lineage>
        <taxon>Bacteria</taxon>
        <taxon>Bacillati</taxon>
        <taxon>Cyanobacteriota</taxon>
        <taxon>Cyanophyceae</taxon>
        <taxon>Nostocales</taxon>
        <taxon>Nostocaceae</taxon>
        <taxon>Nostoc</taxon>
    </lineage>
</organism>
<dbReference type="EMBL" id="JACJTU010000013">
    <property type="protein sequence ID" value="MBD2735334.1"/>
    <property type="molecule type" value="Genomic_DNA"/>
</dbReference>
<reference evidence="2 3" key="1">
    <citation type="journal article" date="2020" name="ISME J.">
        <title>Comparative genomics reveals insights into cyanobacterial evolution and habitat adaptation.</title>
        <authorList>
            <person name="Chen M.Y."/>
            <person name="Teng W.K."/>
            <person name="Zhao L."/>
            <person name="Hu C.X."/>
            <person name="Zhou Y.K."/>
            <person name="Han B.P."/>
            <person name="Song L.R."/>
            <person name="Shu W.S."/>
        </authorList>
    </citation>
    <scope>NUCLEOTIDE SEQUENCE [LARGE SCALE GENOMIC DNA]</scope>
    <source>
        <strain evidence="2 3">FACHB-159</strain>
    </source>
</reference>
<protein>
    <recommendedName>
        <fullName evidence="4">Orc1-like AAA ATPase domain-containing protein</fullName>
    </recommendedName>
</protein>
<dbReference type="SUPFAM" id="SSF52540">
    <property type="entry name" value="P-loop containing nucleoside triphosphate hydrolases"/>
    <property type="match status" value="1"/>
</dbReference>
<proteinExistence type="predicted"/>
<dbReference type="RefSeq" id="WP_190955997.1">
    <property type="nucleotide sequence ID" value="NZ_JACJTU010000013.1"/>
</dbReference>
<name>A0ABR8K766_9NOSO</name>
<evidence type="ECO:0000313" key="2">
    <source>
        <dbReference type="EMBL" id="MBD2735334.1"/>
    </source>
</evidence>
<evidence type="ECO:0000313" key="3">
    <source>
        <dbReference type="Proteomes" id="UP000637383"/>
    </source>
</evidence>
<accession>A0ABR8K766</accession>
<dbReference type="InterPro" id="IPR027417">
    <property type="entry name" value="P-loop_NTPase"/>
</dbReference>
<evidence type="ECO:0008006" key="4">
    <source>
        <dbReference type="Google" id="ProtNLM"/>
    </source>
</evidence>
<sequence>MSNDNGLINAIKNHNPFDRPLVVRSQDIWVTGFPDVPSLNAHASDAVFDAIERVRTKQQPVIGITIKAERGLGKSHLISRIRHQLQADGSALFVYTSEINDLNRIKGEFLRNLANSLKHIGSQGMSQWRELATAIFNEAYNKAFTPDEMVRHFSEVLRVNSKVVEHWTDKVLGIKHDIENPDIIAAILWTLSSNPSEERYAINWLAGQELPQSRADALGLANSSAQDREAQAFSTVRQILDLISDYKPIVICFDELESILMCNDAGFTASQVTAILAKDLYDKIKRGVFITAMFPQTWTDQIRALKEAESVTDRIAQRTIELTYLKSEDVIALVSQWLKDFYNQQEVTPPYSVYPFDEEKLKELGKERPMVRKVLQWCKENWSVPTIIIPPTPPKHPVESAYNNEIAALNNKIKDEIEDNKKVANALQFSFSTLVGQTLENVQIIEILDVKARSADQGYINFKIVGQENGNVVKIGVSVLEGVSGRFLQAGLKRLIEYQEFDLTRGCLVRSKKISSGTKAKQYLDALLSRHLGGEWVLLKSEEIKPLLAINYVMKARNDYELTEAEIIDFALQNRILLDNNLIREILSDPSGQIPEDAIDEDI</sequence>
<gene>
    <name evidence="2" type="ORF">H6H03_15760</name>
</gene>
<keyword evidence="1" id="KW-0175">Coiled coil</keyword>
<dbReference type="Proteomes" id="UP000637383">
    <property type="component" value="Unassembled WGS sequence"/>
</dbReference>